<gene>
    <name evidence="3" type="ORF">Barrevirus42_2</name>
</gene>
<evidence type="ECO:0000256" key="1">
    <source>
        <dbReference type="SAM" id="MobiDB-lite"/>
    </source>
</evidence>
<protein>
    <submittedName>
        <fullName evidence="3">R3H domain protein</fullName>
    </submittedName>
</protein>
<reference evidence="3" key="1">
    <citation type="submission" date="2018-10" db="EMBL/GenBank/DDBJ databases">
        <title>Hidden diversity of soil giant viruses.</title>
        <authorList>
            <person name="Schulz F."/>
            <person name="Alteio L."/>
            <person name="Goudeau D."/>
            <person name="Ryan E.M."/>
            <person name="Malmstrom R.R."/>
            <person name="Blanchard J."/>
            <person name="Woyke T."/>
        </authorList>
    </citation>
    <scope>NUCLEOTIDE SEQUENCE</scope>
    <source>
        <strain evidence="3">BAV1</strain>
    </source>
</reference>
<proteinExistence type="predicted"/>
<feature type="region of interest" description="Disordered" evidence="1">
    <location>
        <begin position="222"/>
        <end position="264"/>
    </location>
</feature>
<evidence type="ECO:0000313" key="3">
    <source>
        <dbReference type="EMBL" id="AYV77355.1"/>
    </source>
</evidence>
<evidence type="ECO:0000256" key="2">
    <source>
        <dbReference type="SAM" id="Phobius"/>
    </source>
</evidence>
<feature type="transmembrane region" description="Helical" evidence="2">
    <location>
        <begin position="6"/>
        <end position="26"/>
    </location>
</feature>
<keyword evidence="2" id="KW-0812">Transmembrane</keyword>
<accession>A0A3G4ZR50</accession>
<name>A0A3G4ZR50_9VIRU</name>
<organism evidence="3">
    <name type="scientific">Barrevirus sp</name>
    <dbReference type="NCBI Taxonomy" id="2487763"/>
    <lineage>
        <taxon>Viruses</taxon>
        <taxon>Varidnaviria</taxon>
        <taxon>Bamfordvirae</taxon>
        <taxon>Nucleocytoviricota</taxon>
        <taxon>Megaviricetes</taxon>
        <taxon>Imitervirales</taxon>
        <taxon>Mimiviridae</taxon>
        <taxon>Klosneuvirinae</taxon>
    </lineage>
</organism>
<sequence>MNLHCIYVNLIATIICLTGLFIFWLVRELFYPVTKKVWHRHPIKSVLIGPDNTLTMDQILSKLDSVLKNKETIIITDPFIVQRKELRQFIHEKCRRLGIKSSKYEPSGTSGTYMVIRPELIEVCHNLVAEELGQFVRLCKIPIDKKLLSSEEIFKYQMDTLETFHKRLGKPGSKSPWELFALFLEVKEEADREGRTVTGYIANLETVILDHIRHKEEYKKFFGPNAPTKRKEQQDGMNKEKEEREGEKEKGKKTYERSNMHSTSPYQIGVPNESYKISIDIITANFTMLYLTSPDLVDGFSQWSDFIGQFTKLQFFVFAKTFRQEVLGKLNAKRIAGKEKELLKSIVEPLRNENIIIDGNINSDEIILETCQTNMLKDYYKVNQILNSLPHSQIWRVEIFKVRPLLDNPVNGFYPFVRNNLILNSTINNDTTNMKCWTEFCCMPKIYTMQAIKFYLGEKIRKRDRVFSDEYGNIHTFDYPIFH</sequence>
<keyword evidence="2" id="KW-1133">Transmembrane helix</keyword>
<keyword evidence="2" id="KW-0472">Membrane</keyword>
<feature type="compositionally biased region" description="Basic and acidic residues" evidence="1">
    <location>
        <begin position="229"/>
        <end position="259"/>
    </location>
</feature>
<dbReference type="EMBL" id="MK072039">
    <property type="protein sequence ID" value="AYV77355.1"/>
    <property type="molecule type" value="Genomic_DNA"/>
</dbReference>